<gene>
    <name evidence="1" type="ORF">PSNMU_V1.4_AUG-EV-PASAV3_0065460</name>
</gene>
<dbReference type="EMBL" id="CAACVS010000230">
    <property type="protein sequence ID" value="VEU39690.1"/>
    <property type="molecule type" value="Genomic_DNA"/>
</dbReference>
<sequence>MFRLSFPNGSPSAIVHARAPANSVESVNSTGLPSASLPLPLSLSPTNSIPQPITSAVPKHARQPATDEVRVPPFWSVSIVYNLGERIEDPIHDAIGSASARHSTAYRAIRMSLVTNPDIVIAVPIRK</sequence>
<protein>
    <submittedName>
        <fullName evidence="1">Uncharacterized protein</fullName>
    </submittedName>
</protein>
<keyword evidence="2" id="KW-1185">Reference proteome</keyword>
<reference evidence="1 2" key="1">
    <citation type="submission" date="2019-01" db="EMBL/GenBank/DDBJ databases">
        <authorList>
            <person name="Ferrante I. M."/>
        </authorList>
    </citation>
    <scope>NUCLEOTIDE SEQUENCE [LARGE SCALE GENOMIC DNA]</scope>
    <source>
        <strain evidence="1 2">B856</strain>
    </source>
</reference>
<evidence type="ECO:0000313" key="2">
    <source>
        <dbReference type="Proteomes" id="UP000291116"/>
    </source>
</evidence>
<proteinExistence type="predicted"/>
<dbReference type="Proteomes" id="UP000291116">
    <property type="component" value="Unassembled WGS sequence"/>
</dbReference>
<name>A0A448ZCF8_9STRA</name>
<evidence type="ECO:0000313" key="1">
    <source>
        <dbReference type="EMBL" id="VEU39690.1"/>
    </source>
</evidence>
<accession>A0A448ZCF8</accession>
<dbReference type="AlphaFoldDB" id="A0A448ZCF8"/>
<organism evidence="1 2">
    <name type="scientific">Pseudo-nitzschia multistriata</name>
    <dbReference type="NCBI Taxonomy" id="183589"/>
    <lineage>
        <taxon>Eukaryota</taxon>
        <taxon>Sar</taxon>
        <taxon>Stramenopiles</taxon>
        <taxon>Ochrophyta</taxon>
        <taxon>Bacillariophyta</taxon>
        <taxon>Bacillariophyceae</taxon>
        <taxon>Bacillariophycidae</taxon>
        <taxon>Bacillariales</taxon>
        <taxon>Bacillariaceae</taxon>
        <taxon>Pseudo-nitzschia</taxon>
    </lineage>
</organism>